<sequence>MDDFTVQQTEFYTTPGIKSVREQVFIQEQHVPEELEWDEHDTKAVHVVAYDTRDQVIGTARLLADGHIGRMAVLEPWRKNGVGSAMLKKLLLLAQQQNLSKVFLHAQTSAIGFYEHHGFRTLGEEFLDAGIPHRYMEKDLA</sequence>
<feature type="domain" description="N-acetyltransferase" evidence="1">
    <location>
        <begin position="4"/>
        <end position="141"/>
    </location>
</feature>
<dbReference type="GO" id="GO:0004343">
    <property type="term" value="F:glucosamine 6-phosphate N-acetyltransferase activity"/>
    <property type="evidence" value="ECO:0007669"/>
    <property type="project" value="TreeGrafter"/>
</dbReference>
<protein>
    <submittedName>
        <fullName evidence="2">GCN5-related N-acetyltransferase</fullName>
    </submittedName>
</protein>
<dbReference type="InterPro" id="IPR039143">
    <property type="entry name" value="GNPNAT1-like"/>
</dbReference>
<dbReference type="SUPFAM" id="SSF55729">
    <property type="entry name" value="Acyl-CoA N-acyltransferases (Nat)"/>
    <property type="match status" value="1"/>
</dbReference>
<organism evidence="2">
    <name type="scientific">uncultured bacterium ws172H5</name>
    <dbReference type="NCBI Taxonomy" id="1131829"/>
    <lineage>
        <taxon>Bacteria</taxon>
        <taxon>environmental samples</taxon>
    </lineage>
</organism>
<keyword evidence="2" id="KW-0808">Transferase</keyword>
<dbReference type="CDD" id="cd04301">
    <property type="entry name" value="NAT_SF"/>
    <property type="match status" value="1"/>
</dbReference>
<proteinExistence type="predicted"/>
<dbReference type="InterPro" id="IPR016181">
    <property type="entry name" value="Acyl_CoA_acyltransferase"/>
</dbReference>
<dbReference type="EMBL" id="JQ256784">
    <property type="protein sequence ID" value="AFI78556.1"/>
    <property type="molecule type" value="Genomic_DNA"/>
</dbReference>
<name>I1X4Y1_9BACT</name>
<gene>
    <name evidence="2" type="ORF">ws172H5_0050</name>
</gene>
<dbReference type="PROSITE" id="PS51186">
    <property type="entry name" value="GNAT"/>
    <property type="match status" value="1"/>
</dbReference>
<dbReference type="Pfam" id="PF13673">
    <property type="entry name" value="Acetyltransf_10"/>
    <property type="match status" value="1"/>
</dbReference>
<accession>I1X4Y1</accession>
<evidence type="ECO:0000259" key="1">
    <source>
        <dbReference type="PROSITE" id="PS51186"/>
    </source>
</evidence>
<dbReference type="InterPro" id="IPR000182">
    <property type="entry name" value="GNAT_dom"/>
</dbReference>
<dbReference type="Gene3D" id="3.40.630.30">
    <property type="match status" value="1"/>
</dbReference>
<reference evidence="2" key="1">
    <citation type="journal article" date="2012" name="ISME J.">
        <title>Roseobacter clade bacteria are abundant in coastal sediments and encode a novel combination of sulfur oxidation genes.</title>
        <authorList>
            <person name="Lenk S."/>
            <person name="Moraru C."/>
            <person name="Hahnke S."/>
            <person name="Arnds J."/>
            <person name="Richter M."/>
            <person name="Kube M."/>
            <person name="Reinhardt R."/>
            <person name="Brinkhoff T."/>
            <person name="Harder J."/>
            <person name="Amann R."/>
            <person name="Mussmann M."/>
        </authorList>
    </citation>
    <scope>NUCLEOTIDE SEQUENCE</scope>
</reference>
<dbReference type="PANTHER" id="PTHR13355">
    <property type="entry name" value="GLUCOSAMINE 6-PHOSPHATE N-ACETYLTRANSFERASE"/>
    <property type="match status" value="1"/>
</dbReference>
<dbReference type="PANTHER" id="PTHR13355:SF11">
    <property type="entry name" value="GLUCOSAMINE 6-PHOSPHATE N-ACETYLTRANSFERASE"/>
    <property type="match status" value="1"/>
</dbReference>
<evidence type="ECO:0000313" key="2">
    <source>
        <dbReference type="EMBL" id="AFI78556.1"/>
    </source>
</evidence>
<dbReference type="AlphaFoldDB" id="I1X4Y1"/>